<evidence type="ECO:0000313" key="3">
    <source>
        <dbReference type="EMBL" id="PCG74128.1"/>
    </source>
</evidence>
<dbReference type="AlphaFoldDB" id="A0A2A4JQZ7"/>
<feature type="compositionally biased region" description="Basic and acidic residues" evidence="1">
    <location>
        <begin position="64"/>
        <end position="88"/>
    </location>
</feature>
<feature type="compositionally biased region" description="Basic and acidic residues" evidence="1">
    <location>
        <begin position="253"/>
        <end position="267"/>
    </location>
</feature>
<name>A0A2A4JQZ7_HELVI</name>
<feature type="compositionally biased region" description="Basic residues" evidence="1">
    <location>
        <begin position="199"/>
        <end position="212"/>
    </location>
</feature>
<feature type="region of interest" description="Disordered" evidence="1">
    <location>
        <begin position="363"/>
        <end position="392"/>
    </location>
</feature>
<feature type="region of interest" description="Disordered" evidence="1">
    <location>
        <begin position="31"/>
        <end position="287"/>
    </location>
</feature>
<protein>
    <submittedName>
        <fullName evidence="3">Uncharacterized protein</fullName>
    </submittedName>
</protein>
<keyword evidence="2" id="KW-0732">Signal</keyword>
<feature type="compositionally biased region" description="Basic residues" evidence="1">
    <location>
        <begin position="123"/>
        <end position="134"/>
    </location>
</feature>
<feature type="compositionally biased region" description="Basic and acidic residues" evidence="1">
    <location>
        <begin position="135"/>
        <end position="191"/>
    </location>
</feature>
<sequence length="677" mass="76638">MARALLLALTCAAAASASRYVDYSGVKMPAYGGGSDYEAPRDPVVQASDDYRGHSPDAPASPDYKYEEEPRIKTEKPTKDSDDSEVWRKPGRKQRGLVRPTDSANADVANKFDRDEEDAPKFRLTHRFPKHRSRLKNELPARDDESPRRPVKYSRDRKDDVSDIDRKDYFHVDKDDFPDDKSKDFDDEGKFANEATTRRGNRRKPRDRHIKRKSNDLDSAYEDDLDLDRRLKAESDKETPRRTRPPDNGPGERLSEVRVHDRFRPPLEEEEEDLTKVQPLSKSKPKSYEDYDDYYDMKRVYNIKSKLPSLLRRTTERARPSTTSYLDMLWTHRRMMAPEGITDDELIPALSRVTALQSRPRILPTSPITTTTPSTTTRARTTTTTTPTTTTTTTKTTRITTVSTTTVNGTALSLAEKSRLSILKKDQRKEGQHIDPPTKKPPVLLQVTKHLPTVVMVEPPTSGVPWMRARELSEDSPERLDKVKRLMRQKLMSDAKSIRDLTDNWDEMVCDYVDVALLDSAVRVLQPTHTAHICTLLAVAFTIMLSPLHVRRVADPSLLCAEGAMRTTGPSVAERELKAALGALGARRTRKEAGDAEPVPLPLPASSTSKPPPTFAPSAVPPGTNKEWNDFIAANKSQRLQISIYYITFLALINRLQTYEYSNISVYHEPITTIQLS</sequence>
<evidence type="ECO:0000256" key="1">
    <source>
        <dbReference type="SAM" id="MobiDB-lite"/>
    </source>
</evidence>
<feature type="compositionally biased region" description="Basic and acidic residues" evidence="1">
    <location>
        <begin position="227"/>
        <end position="245"/>
    </location>
</feature>
<dbReference type="EMBL" id="NWSH01000799">
    <property type="protein sequence ID" value="PCG74128.1"/>
    <property type="molecule type" value="Genomic_DNA"/>
</dbReference>
<accession>A0A2A4JQZ7</accession>
<comment type="caution">
    <text evidence="3">The sequence shown here is derived from an EMBL/GenBank/DDBJ whole genome shotgun (WGS) entry which is preliminary data.</text>
</comment>
<proteinExistence type="predicted"/>
<reference evidence="3" key="1">
    <citation type="submission" date="2017-09" db="EMBL/GenBank/DDBJ databases">
        <title>Contemporary evolution of a Lepidopteran species, Heliothis virescens, in response to modern agricultural practices.</title>
        <authorList>
            <person name="Fritz M.L."/>
            <person name="Deyonke A.M."/>
            <person name="Papanicolaou A."/>
            <person name="Micinski S."/>
            <person name="Westbrook J."/>
            <person name="Gould F."/>
        </authorList>
    </citation>
    <scope>NUCLEOTIDE SEQUENCE [LARGE SCALE GENOMIC DNA]</scope>
    <source>
        <strain evidence="3">HvINT-</strain>
        <tissue evidence="3">Whole body</tissue>
    </source>
</reference>
<feature type="chain" id="PRO_5012426857" evidence="2">
    <location>
        <begin position="18"/>
        <end position="677"/>
    </location>
</feature>
<feature type="region of interest" description="Disordered" evidence="1">
    <location>
        <begin position="586"/>
        <end position="620"/>
    </location>
</feature>
<evidence type="ECO:0000256" key="2">
    <source>
        <dbReference type="SAM" id="SignalP"/>
    </source>
</evidence>
<gene>
    <name evidence="3" type="ORF">B5V51_13785</name>
</gene>
<organism evidence="3">
    <name type="scientific">Heliothis virescens</name>
    <name type="common">Tobacco budworm moth</name>
    <dbReference type="NCBI Taxonomy" id="7102"/>
    <lineage>
        <taxon>Eukaryota</taxon>
        <taxon>Metazoa</taxon>
        <taxon>Ecdysozoa</taxon>
        <taxon>Arthropoda</taxon>
        <taxon>Hexapoda</taxon>
        <taxon>Insecta</taxon>
        <taxon>Pterygota</taxon>
        <taxon>Neoptera</taxon>
        <taxon>Endopterygota</taxon>
        <taxon>Lepidoptera</taxon>
        <taxon>Glossata</taxon>
        <taxon>Ditrysia</taxon>
        <taxon>Noctuoidea</taxon>
        <taxon>Noctuidae</taxon>
        <taxon>Heliothinae</taxon>
        <taxon>Heliothis</taxon>
    </lineage>
</organism>
<feature type="signal peptide" evidence="2">
    <location>
        <begin position="1"/>
        <end position="17"/>
    </location>
</feature>